<dbReference type="PATRIC" id="fig|1276227.3.peg.960"/>
<proteinExistence type="predicted"/>
<feature type="transmembrane region" description="Helical" evidence="1">
    <location>
        <begin position="45"/>
        <end position="71"/>
    </location>
</feature>
<gene>
    <name evidence="2" type="ORF">SCHRY_v1c09570</name>
</gene>
<feature type="transmembrane region" description="Helical" evidence="1">
    <location>
        <begin position="235"/>
        <end position="257"/>
    </location>
</feature>
<dbReference type="OrthoDB" id="388232at2"/>
<organism evidence="2 3">
    <name type="scientific">Spiroplasma chrysopicola DF-1</name>
    <dbReference type="NCBI Taxonomy" id="1276227"/>
    <lineage>
        <taxon>Bacteria</taxon>
        <taxon>Bacillati</taxon>
        <taxon>Mycoplasmatota</taxon>
        <taxon>Mollicutes</taxon>
        <taxon>Entomoplasmatales</taxon>
        <taxon>Spiroplasmataceae</taxon>
        <taxon>Spiroplasma</taxon>
    </lineage>
</organism>
<sequence length="264" mass="30369">MKLPLLRVLCKYWFTSWHTYLLSFVLPVALYFISTRVTNMFNSNASFLALPGSILLAVVINGLVDLPIAFFEFKQTTFARQLHLLRASTGHLIITLLFINFCVSITAGFWLMLVAISSYYQAIHLSWINWITLGWTIILASSVSGLIGIMIGYFHRDLKIILVLAISVFLILAFLTGMLFPLGVIRSDQSLNFLGYFFPTTFLANLMNSSFFWNVPSWILDSNLYPNLTYFSQLHNIWLPTIIIFAWILVFTTIIFWQNSYQDK</sequence>
<name>R4UCA5_9MOLU</name>
<protein>
    <submittedName>
        <fullName evidence="2">Uncharacterized protein</fullName>
    </submittedName>
</protein>
<feature type="transmembrane region" description="Helical" evidence="1">
    <location>
        <begin position="12"/>
        <end position="33"/>
    </location>
</feature>
<dbReference type="HOGENOM" id="CLU_1053400_0_0_14"/>
<reference evidence="2 3" key="1">
    <citation type="journal article" date="2013" name="Genome Biol. Evol.">
        <title>Complete genomes of two dipteran-associated spiroplasmas provided insights into the origin, dynamics, and impacts of viral invasion in spiroplasma.</title>
        <authorList>
            <person name="Ku C."/>
            <person name="Lo W.S."/>
            <person name="Chen L.L."/>
            <person name="Kuo C.H."/>
        </authorList>
    </citation>
    <scope>NUCLEOTIDE SEQUENCE [LARGE SCALE GENOMIC DNA]</scope>
    <source>
        <strain evidence="2 3">DF-1</strain>
    </source>
</reference>
<feature type="transmembrane region" description="Helical" evidence="1">
    <location>
        <begin position="127"/>
        <end position="154"/>
    </location>
</feature>
<evidence type="ECO:0000313" key="3">
    <source>
        <dbReference type="Proteomes" id="UP000013964"/>
    </source>
</evidence>
<dbReference type="AlphaFoldDB" id="R4UCA5"/>
<dbReference type="STRING" id="1276227.SCHRY_v1c09570"/>
<feature type="transmembrane region" description="Helical" evidence="1">
    <location>
        <begin position="160"/>
        <end position="182"/>
    </location>
</feature>
<dbReference type="RefSeq" id="WP_016339348.1">
    <property type="nucleotide sequence ID" value="NC_021280.1"/>
</dbReference>
<keyword evidence="1" id="KW-1133">Transmembrane helix</keyword>
<dbReference type="Proteomes" id="UP000013964">
    <property type="component" value="Chromosome"/>
</dbReference>
<feature type="transmembrane region" description="Helical" evidence="1">
    <location>
        <begin position="91"/>
        <end position="115"/>
    </location>
</feature>
<keyword evidence="3" id="KW-1185">Reference proteome</keyword>
<keyword evidence="1" id="KW-0472">Membrane</keyword>
<evidence type="ECO:0000313" key="2">
    <source>
        <dbReference type="EMBL" id="AGM25529.1"/>
    </source>
</evidence>
<evidence type="ECO:0000256" key="1">
    <source>
        <dbReference type="SAM" id="Phobius"/>
    </source>
</evidence>
<feature type="transmembrane region" description="Helical" evidence="1">
    <location>
        <begin position="194"/>
        <end position="215"/>
    </location>
</feature>
<dbReference type="EMBL" id="CP005077">
    <property type="protein sequence ID" value="AGM25529.1"/>
    <property type="molecule type" value="Genomic_DNA"/>
</dbReference>
<keyword evidence="1" id="KW-0812">Transmembrane</keyword>
<dbReference type="KEGG" id="scr:SCHRY_v1c09570"/>
<accession>R4UCA5</accession>